<feature type="transmembrane region" description="Helical" evidence="11">
    <location>
        <begin position="349"/>
        <end position="372"/>
    </location>
</feature>
<gene>
    <name evidence="13" type="ORF">ACFP1G_03500</name>
</gene>
<dbReference type="PANTHER" id="PTHR10110">
    <property type="entry name" value="SODIUM/HYDROGEN EXCHANGER"/>
    <property type="match status" value="1"/>
</dbReference>
<keyword evidence="3" id="KW-1003">Cell membrane</keyword>
<feature type="transmembrane region" description="Helical" evidence="11">
    <location>
        <begin position="384"/>
        <end position="406"/>
    </location>
</feature>
<reference evidence="14" key="1">
    <citation type="journal article" date="2019" name="Int. J. Syst. Evol. Microbiol.">
        <title>The Global Catalogue of Microorganisms (GCM) 10K type strain sequencing project: providing services to taxonomists for standard genome sequencing and annotation.</title>
        <authorList>
            <consortium name="The Broad Institute Genomics Platform"/>
            <consortium name="The Broad Institute Genome Sequencing Center for Infectious Disease"/>
            <person name="Wu L."/>
            <person name="Ma J."/>
        </authorList>
    </citation>
    <scope>NUCLEOTIDE SEQUENCE [LARGE SCALE GENOMIC DNA]</scope>
    <source>
        <strain evidence="14">CCM 8905</strain>
    </source>
</reference>
<dbReference type="InterPro" id="IPR006153">
    <property type="entry name" value="Cation/H_exchanger_TM"/>
</dbReference>
<feature type="region of interest" description="Disordered" evidence="10">
    <location>
        <begin position="545"/>
        <end position="583"/>
    </location>
</feature>
<name>A0ABW1SS15_9LACO</name>
<keyword evidence="2" id="KW-0813">Transport</keyword>
<evidence type="ECO:0000256" key="9">
    <source>
        <dbReference type="ARBA" id="ARBA00023201"/>
    </source>
</evidence>
<feature type="transmembrane region" description="Helical" evidence="11">
    <location>
        <begin position="6"/>
        <end position="24"/>
    </location>
</feature>
<keyword evidence="7" id="KW-0406">Ion transport</keyword>
<feature type="transmembrane region" description="Helical" evidence="11">
    <location>
        <begin position="228"/>
        <end position="254"/>
    </location>
</feature>
<evidence type="ECO:0000256" key="10">
    <source>
        <dbReference type="SAM" id="MobiDB-lite"/>
    </source>
</evidence>
<feature type="transmembrane region" description="Helical" evidence="11">
    <location>
        <begin position="310"/>
        <end position="329"/>
    </location>
</feature>
<feature type="transmembrane region" description="Helical" evidence="11">
    <location>
        <begin position="108"/>
        <end position="131"/>
    </location>
</feature>
<evidence type="ECO:0000256" key="8">
    <source>
        <dbReference type="ARBA" id="ARBA00023136"/>
    </source>
</evidence>
<evidence type="ECO:0000313" key="13">
    <source>
        <dbReference type="EMBL" id="MFC6206545.1"/>
    </source>
</evidence>
<dbReference type="Proteomes" id="UP001596254">
    <property type="component" value="Unassembled WGS sequence"/>
</dbReference>
<comment type="subcellular location">
    <subcellularLocation>
        <location evidence="1">Cell membrane</location>
        <topology evidence="1">Multi-pass membrane protein</topology>
    </subcellularLocation>
</comment>
<keyword evidence="14" id="KW-1185">Reference proteome</keyword>
<evidence type="ECO:0000256" key="5">
    <source>
        <dbReference type="ARBA" id="ARBA00022989"/>
    </source>
</evidence>
<keyword evidence="5 11" id="KW-1133">Transmembrane helix</keyword>
<feature type="compositionally biased region" description="Basic and acidic residues" evidence="10">
    <location>
        <begin position="553"/>
        <end position="571"/>
    </location>
</feature>
<dbReference type="InterPro" id="IPR018422">
    <property type="entry name" value="Cation/H_exchanger_CPA1"/>
</dbReference>
<feature type="domain" description="Cation/H+ exchanger transmembrane" evidence="12">
    <location>
        <begin position="9"/>
        <end position="406"/>
    </location>
</feature>
<dbReference type="RefSeq" id="WP_125691117.1">
    <property type="nucleotide sequence ID" value="NZ_JBHSSK010000009.1"/>
</dbReference>
<dbReference type="EMBL" id="JBHSSK010000009">
    <property type="protein sequence ID" value="MFC6206545.1"/>
    <property type="molecule type" value="Genomic_DNA"/>
</dbReference>
<dbReference type="Pfam" id="PF00999">
    <property type="entry name" value="Na_H_Exchanger"/>
    <property type="match status" value="1"/>
</dbReference>
<dbReference type="Gene3D" id="6.10.140.1330">
    <property type="match status" value="1"/>
</dbReference>
<evidence type="ECO:0000256" key="7">
    <source>
        <dbReference type="ARBA" id="ARBA00023065"/>
    </source>
</evidence>
<keyword evidence="6" id="KW-0915">Sodium</keyword>
<evidence type="ECO:0000313" key="14">
    <source>
        <dbReference type="Proteomes" id="UP001596254"/>
    </source>
</evidence>
<feature type="transmembrane region" description="Helical" evidence="11">
    <location>
        <begin position="183"/>
        <end position="208"/>
    </location>
</feature>
<sequence>MEIFYAIVLLVLATIVANTIYPYFPLIPKAFYQIFAGAILSLVPLYHHFILEPEVFMLIIIAPLMFYDGQNANAKELRRNLGSILSMAVVLAILTVILMGYVSHAMLVGIPLALAFALAAIVTPTDAVAVSSITSNMAVPERVMGMLERESLFNDASGLVAFSLALTAFTTGKFSVGGGVKHFLVVFLGGLLIGLILGIVAVWARVYLVQSGKDSSSVIVPYDVTIPFLIYLAAEHLGLSGILAVVAAGLIYSISNNQLRLSSTELQLVSRSTWRILTSILNGFVFVLLGVSLPTVWVNIQQDHTKSLSAFVLLAIILYLVMLALRYVWIRLDWALIQSEPKERRQNAVIGALSGVHGTITLAMAFSLPLTLNGHAFPYRNTMIFVAAIVIILSLLVPTIILPFILPKKTLPVDPDTAFKERRSLVAYATERLVQENPDYPAETQEVVEILNSQVTSQRPDRKKLQVILNQATQIEAETVQQRSDDGTIPASFANRYVRILVFKSQMSSNNPFVNGTLWIRFVWHRLEHGFSRRWHRNKRIAKQRKRLAAQPHSEEQQRLAEQRIAQEQKRPRGRQSRSSRIDRERRENFLKIEADIYNAVIQFLTAEANIDNQTEVNVVRNYYNARHRRFKSQENGDQQNELFIQAFQYEYTYIRQQRRTNALSSELADELYQQVSTDQMLYMQEIADTN</sequence>
<organism evidence="13 14">
    <name type="scientific">Levilactobacillus tongjiangensis</name>
    <dbReference type="NCBI Taxonomy" id="2486023"/>
    <lineage>
        <taxon>Bacteria</taxon>
        <taxon>Bacillati</taxon>
        <taxon>Bacillota</taxon>
        <taxon>Bacilli</taxon>
        <taxon>Lactobacillales</taxon>
        <taxon>Lactobacillaceae</taxon>
        <taxon>Levilactobacillus</taxon>
    </lineage>
</organism>
<evidence type="ECO:0000256" key="11">
    <source>
        <dbReference type="SAM" id="Phobius"/>
    </source>
</evidence>
<feature type="transmembrane region" description="Helical" evidence="11">
    <location>
        <begin position="55"/>
        <end position="72"/>
    </location>
</feature>
<keyword evidence="8 11" id="KW-0472">Membrane</keyword>
<comment type="caution">
    <text evidence="13">The sequence shown here is derived from an EMBL/GenBank/DDBJ whole genome shotgun (WGS) entry which is preliminary data.</text>
</comment>
<evidence type="ECO:0000259" key="12">
    <source>
        <dbReference type="Pfam" id="PF00999"/>
    </source>
</evidence>
<feature type="transmembrane region" description="Helical" evidence="11">
    <location>
        <begin position="84"/>
        <end position="102"/>
    </location>
</feature>
<evidence type="ECO:0000256" key="4">
    <source>
        <dbReference type="ARBA" id="ARBA00022692"/>
    </source>
</evidence>
<evidence type="ECO:0000256" key="2">
    <source>
        <dbReference type="ARBA" id="ARBA00022448"/>
    </source>
</evidence>
<evidence type="ECO:0000256" key="1">
    <source>
        <dbReference type="ARBA" id="ARBA00004651"/>
    </source>
</evidence>
<accession>A0ABW1SS15</accession>
<keyword evidence="9" id="KW-0739">Sodium transport</keyword>
<evidence type="ECO:0000256" key="6">
    <source>
        <dbReference type="ARBA" id="ARBA00023053"/>
    </source>
</evidence>
<feature type="transmembrane region" description="Helical" evidence="11">
    <location>
        <begin position="274"/>
        <end position="298"/>
    </location>
</feature>
<evidence type="ECO:0000256" key="3">
    <source>
        <dbReference type="ARBA" id="ARBA00022475"/>
    </source>
</evidence>
<dbReference type="PANTHER" id="PTHR10110:SF86">
    <property type="entry name" value="SODIUM_HYDROGEN EXCHANGER 7"/>
    <property type="match status" value="1"/>
</dbReference>
<protein>
    <submittedName>
        <fullName evidence="13">Cation:proton antiporter</fullName>
    </submittedName>
</protein>
<proteinExistence type="predicted"/>
<keyword evidence="4 11" id="KW-0812">Transmembrane</keyword>